<evidence type="ECO:0000259" key="1">
    <source>
        <dbReference type="Pfam" id="PF06985"/>
    </source>
</evidence>
<dbReference type="AlphaFoldDB" id="A0AAV9PHQ6"/>
<keyword evidence="3" id="KW-1185">Reference proteome</keyword>
<evidence type="ECO:0000313" key="2">
    <source>
        <dbReference type="EMBL" id="KAK5173240.1"/>
    </source>
</evidence>
<dbReference type="GeneID" id="89923268"/>
<dbReference type="EMBL" id="JAVRRT010000003">
    <property type="protein sequence ID" value="KAK5173240.1"/>
    <property type="molecule type" value="Genomic_DNA"/>
</dbReference>
<dbReference type="Proteomes" id="UP001337655">
    <property type="component" value="Unassembled WGS sequence"/>
</dbReference>
<accession>A0AAV9PHQ6</accession>
<name>A0AAV9PHQ6_9PEZI</name>
<dbReference type="PANTHER" id="PTHR24148">
    <property type="entry name" value="ANKYRIN REPEAT DOMAIN-CONTAINING PROTEIN 39 HOMOLOG-RELATED"/>
    <property type="match status" value="1"/>
</dbReference>
<organism evidence="2 3">
    <name type="scientific">Saxophila tyrrhenica</name>
    <dbReference type="NCBI Taxonomy" id="1690608"/>
    <lineage>
        <taxon>Eukaryota</taxon>
        <taxon>Fungi</taxon>
        <taxon>Dikarya</taxon>
        <taxon>Ascomycota</taxon>
        <taxon>Pezizomycotina</taxon>
        <taxon>Dothideomycetes</taxon>
        <taxon>Dothideomycetidae</taxon>
        <taxon>Mycosphaerellales</taxon>
        <taxon>Extremaceae</taxon>
        <taxon>Saxophila</taxon>
    </lineage>
</organism>
<sequence>MIKLSYGRPSCIRLLDLEPGAFGLSLKATMRVVHLDTEPDYDALSYTWGSSTELRWIGVNDRYVVNITNNLFHALQRLKGEDEVRTIWIDAICEYRFAVAGDYGNSVVPGIDQSNIAERGAQVAIMASIYQNARCVDVWLGEPDPAHLGPSLFFGQQAPRGYWPTGELATDTQDGEIRKALLSAVLKTKPVWHTRVWVIQEAAHAQALYLCFGPYRQKMKKTVRDNGTGSTYGTGTYDLATALERFCSFVSVTRRSASVPSNNTVSHIIRALQGRTFAATDPRDFVYSMLSFIDPVLAHEIGSDYALKPERVFAKATFVTLRHDGHCRILGFTGADVKNTQDSLLPTWTVDFAYLMSASLPRCYLIGTPHAPDDDTPRLLHELERSDSPNITLDVAYRQLTVSALWYSEVSLVHEIHWRKANGYPGPTRSGGRREAFMLSTLLNFTRTAGLADAHTAAWTARWAAADVGTPDAATDRYADLIENWQNACKELGQDVRPRWFAKRGWLFDQLQAAFLEYPKARAFSLPDGLIGVGPMTIEERDTVVMYPRGGAHSPFLVLHWTADGWQLRGRAYVHGPQFAAFWEQRYAPAVVERDFVII</sequence>
<dbReference type="PANTHER" id="PTHR24148:SF73">
    <property type="entry name" value="HET DOMAIN PROTEIN (AFU_ORTHOLOGUE AFUA_8G01020)"/>
    <property type="match status" value="1"/>
</dbReference>
<dbReference type="Pfam" id="PF06985">
    <property type="entry name" value="HET"/>
    <property type="match status" value="2"/>
</dbReference>
<feature type="domain" description="Heterokaryon incompatibility" evidence="1">
    <location>
        <begin position="41"/>
        <end position="93"/>
    </location>
</feature>
<gene>
    <name evidence="2" type="ORF">LTR77_001921</name>
</gene>
<proteinExistence type="predicted"/>
<reference evidence="2 3" key="1">
    <citation type="submission" date="2023-08" db="EMBL/GenBank/DDBJ databases">
        <title>Black Yeasts Isolated from many extreme environments.</title>
        <authorList>
            <person name="Coleine C."/>
            <person name="Stajich J.E."/>
            <person name="Selbmann L."/>
        </authorList>
    </citation>
    <scope>NUCLEOTIDE SEQUENCE [LARGE SCALE GENOMIC DNA]</scope>
    <source>
        <strain evidence="2 3">CCFEE 5935</strain>
    </source>
</reference>
<dbReference type="RefSeq" id="XP_064661935.1">
    <property type="nucleotide sequence ID" value="XM_064799180.1"/>
</dbReference>
<dbReference type="InterPro" id="IPR052895">
    <property type="entry name" value="HetReg/Transcr_Mod"/>
</dbReference>
<feature type="domain" description="Heterokaryon incompatibility" evidence="1">
    <location>
        <begin position="111"/>
        <end position="201"/>
    </location>
</feature>
<comment type="caution">
    <text evidence="2">The sequence shown here is derived from an EMBL/GenBank/DDBJ whole genome shotgun (WGS) entry which is preliminary data.</text>
</comment>
<evidence type="ECO:0000313" key="3">
    <source>
        <dbReference type="Proteomes" id="UP001337655"/>
    </source>
</evidence>
<protein>
    <recommendedName>
        <fullName evidence="1">Heterokaryon incompatibility domain-containing protein</fullName>
    </recommendedName>
</protein>
<dbReference type="InterPro" id="IPR010730">
    <property type="entry name" value="HET"/>
</dbReference>